<dbReference type="InterPro" id="IPR046947">
    <property type="entry name" value="LytR-like"/>
</dbReference>
<dbReference type="SMART" id="SM00850">
    <property type="entry name" value="LytTR"/>
    <property type="match status" value="1"/>
</dbReference>
<evidence type="ECO:0000259" key="5">
    <source>
        <dbReference type="PROSITE" id="PS50930"/>
    </source>
</evidence>
<evidence type="ECO:0000256" key="2">
    <source>
        <dbReference type="ARBA" id="ARBA00024867"/>
    </source>
</evidence>
<dbReference type="Gene3D" id="3.40.50.2300">
    <property type="match status" value="1"/>
</dbReference>
<dbReference type="Proteomes" id="UP001501047">
    <property type="component" value="Unassembled WGS sequence"/>
</dbReference>
<evidence type="ECO:0000256" key="1">
    <source>
        <dbReference type="ARBA" id="ARBA00018672"/>
    </source>
</evidence>
<proteinExistence type="predicted"/>
<keyword evidence="6" id="KW-0238">DNA-binding</keyword>
<dbReference type="Pfam" id="PF04397">
    <property type="entry name" value="LytTR"/>
    <property type="match status" value="1"/>
</dbReference>
<keyword evidence="7" id="KW-1185">Reference proteome</keyword>
<evidence type="ECO:0000259" key="4">
    <source>
        <dbReference type="PROSITE" id="PS50110"/>
    </source>
</evidence>
<dbReference type="InterPro" id="IPR001789">
    <property type="entry name" value="Sig_transdc_resp-reg_receiver"/>
</dbReference>
<dbReference type="InterPro" id="IPR007492">
    <property type="entry name" value="LytTR_DNA-bd_dom"/>
</dbReference>
<dbReference type="InterPro" id="IPR011006">
    <property type="entry name" value="CheY-like_superfamily"/>
</dbReference>
<accession>A0ABN1KS88</accession>
<reference evidence="6 7" key="1">
    <citation type="journal article" date="2019" name="Int. J. Syst. Evol. Microbiol.">
        <title>The Global Catalogue of Microorganisms (GCM) 10K type strain sequencing project: providing services to taxonomists for standard genome sequencing and annotation.</title>
        <authorList>
            <consortium name="The Broad Institute Genomics Platform"/>
            <consortium name="The Broad Institute Genome Sequencing Center for Infectious Disease"/>
            <person name="Wu L."/>
            <person name="Ma J."/>
        </authorList>
    </citation>
    <scope>NUCLEOTIDE SEQUENCE [LARGE SCALE GENOMIC DNA]</scope>
    <source>
        <strain evidence="6 7">JCM 1417</strain>
    </source>
</reference>
<dbReference type="RefSeq" id="WP_343826765.1">
    <property type="nucleotide sequence ID" value="NZ_BAAACI010000006.1"/>
</dbReference>
<dbReference type="PANTHER" id="PTHR37299:SF1">
    <property type="entry name" value="STAGE 0 SPORULATION PROTEIN A HOMOLOG"/>
    <property type="match status" value="1"/>
</dbReference>
<feature type="domain" description="HTH LytTR-type" evidence="5">
    <location>
        <begin position="138"/>
        <end position="238"/>
    </location>
</feature>
<dbReference type="Pfam" id="PF00072">
    <property type="entry name" value="Response_reg"/>
    <property type="match status" value="1"/>
</dbReference>
<dbReference type="PROSITE" id="PS50930">
    <property type="entry name" value="HTH_LYTTR"/>
    <property type="match status" value="1"/>
</dbReference>
<dbReference type="PANTHER" id="PTHR37299">
    <property type="entry name" value="TRANSCRIPTIONAL REGULATOR-RELATED"/>
    <property type="match status" value="1"/>
</dbReference>
<feature type="domain" description="Response regulatory" evidence="4">
    <location>
        <begin position="4"/>
        <end position="122"/>
    </location>
</feature>
<organism evidence="6 7">
    <name type="scientific">Clostridium subterminale</name>
    <dbReference type="NCBI Taxonomy" id="1550"/>
    <lineage>
        <taxon>Bacteria</taxon>
        <taxon>Bacillati</taxon>
        <taxon>Bacillota</taxon>
        <taxon>Clostridia</taxon>
        <taxon>Eubacteriales</taxon>
        <taxon>Clostridiaceae</taxon>
        <taxon>Clostridium</taxon>
    </lineage>
</organism>
<evidence type="ECO:0000313" key="7">
    <source>
        <dbReference type="Proteomes" id="UP001501047"/>
    </source>
</evidence>
<dbReference type="EMBL" id="BAAACI010000006">
    <property type="protein sequence ID" value="GAA0774685.1"/>
    <property type="molecule type" value="Genomic_DNA"/>
</dbReference>
<sequence length="242" mass="28764">MDYTIALCDDKQIQVNIISDYIKETNSEIKKNFTIITANSGQELLDKIKHMEVHVFFLDVEMVGLNGIELGCRLREMYNKAVIVYVTGFKDYAFNAFEIRAFHYIIKPLSYEKFKSLFYEVLNSLNARYYIEEKDKEFIIENKGIIERIKYTDIYYFEKCLRKINVICKNYNIEFYGSFKTLKDDIDMNYFMQCHQSFIVNNDKISGYKNQEIYIEELNEYIPVSKSCIRDTKDVLAKQLFG</sequence>
<keyword evidence="3" id="KW-0597">Phosphoprotein</keyword>
<dbReference type="SUPFAM" id="SSF52172">
    <property type="entry name" value="CheY-like"/>
    <property type="match status" value="1"/>
</dbReference>
<name>A0ABN1KS88_CLOSU</name>
<dbReference type="GO" id="GO:0003677">
    <property type="term" value="F:DNA binding"/>
    <property type="evidence" value="ECO:0007669"/>
    <property type="project" value="UniProtKB-KW"/>
</dbReference>
<dbReference type="Gene3D" id="2.40.50.1020">
    <property type="entry name" value="LytTr DNA-binding domain"/>
    <property type="match status" value="1"/>
</dbReference>
<gene>
    <name evidence="6" type="ORF">GCM10008908_24950</name>
</gene>
<feature type="modified residue" description="4-aspartylphosphate" evidence="3">
    <location>
        <position position="59"/>
    </location>
</feature>
<comment type="caution">
    <text evidence="6">The sequence shown here is derived from an EMBL/GenBank/DDBJ whole genome shotgun (WGS) entry which is preliminary data.</text>
</comment>
<evidence type="ECO:0000313" key="6">
    <source>
        <dbReference type="EMBL" id="GAA0774685.1"/>
    </source>
</evidence>
<dbReference type="SMART" id="SM00448">
    <property type="entry name" value="REC"/>
    <property type="match status" value="1"/>
</dbReference>
<comment type="function">
    <text evidence="2">May play the central regulatory role in sporulation. It may be an element of the effector pathway responsible for the activation of sporulation genes in response to nutritional stress. Spo0A may act in concert with spo0H (a sigma factor) to control the expression of some genes that are critical to the sporulation process.</text>
</comment>
<dbReference type="PROSITE" id="PS50110">
    <property type="entry name" value="RESPONSE_REGULATORY"/>
    <property type="match status" value="1"/>
</dbReference>
<evidence type="ECO:0000256" key="3">
    <source>
        <dbReference type="PROSITE-ProRule" id="PRU00169"/>
    </source>
</evidence>
<protein>
    <recommendedName>
        <fullName evidence="1">Stage 0 sporulation protein A homolog</fullName>
    </recommendedName>
</protein>